<reference evidence="1 2" key="1">
    <citation type="submission" date="2017-06" db="EMBL/GenBank/DDBJ databases">
        <title>Draft genome of Pseudomonas nitroreducens DF05.</title>
        <authorList>
            <person name="Iyer R."/>
        </authorList>
    </citation>
    <scope>NUCLEOTIDE SEQUENCE [LARGE SCALE GENOMIC DNA]</scope>
    <source>
        <strain evidence="1 2">DF05</strain>
    </source>
</reference>
<evidence type="ECO:0000313" key="1">
    <source>
        <dbReference type="EMBL" id="OWP50039.1"/>
    </source>
</evidence>
<dbReference type="AlphaFoldDB" id="A0A246F8T4"/>
<dbReference type="Proteomes" id="UP000198145">
    <property type="component" value="Unassembled WGS sequence"/>
</dbReference>
<evidence type="ECO:0000313" key="2">
    <source>
        <dbReference type="Proteomes" id="UP000198145"/>
    </source>
</evidence>
<comment type="caution">
    <text evidence="1">The sequence shown here is derived from an EMBL/GenBank/DDBJ whole genome shotgun (WGS) entry which is preliminary data.</text>
</comment>
<dbReference type="PROSITE" id="PS51318">
    <property type="entry name" value="TAT"/>
    <property type="match status" value="1"/>
</dbReference>
<dbReference type="RefSeq" id="WP_088418857.1">
    <property type="nucleotide sequence ID" value="NZ_NJBA01000005.1"/>
</dbReference>
<dbReference type="eggNOG" id="ENOG502Z7SX">
    <property type="taxonomic scope" value="Bacteria"/>
</dbReference>
<dbReference type="Pfam" id="PF13618">
    <property type="entry name" value="Gluconate_2-dh3"/>
    <property type="match status" value="1"/>
</dbReference>
<dbReference type="InterPro" id="IPR027056">
    <property type="entry name" value="Gluconate_2DH_su3"/>
</dbReference>
<dbReference type="InterPro" id="IPR006311">
    <property type="entry name" value="TAT_signal"/>
</dbReference>
<sequence>MSDLPDQGRRAFLRHSLTLIPVVSLGTSVPLLAASDSAPDYKPTFFSPPEWSFLQAAVARLIPADQLGPGALEAGVPEYIDRQMQTPYAAGEQWYMQGPFDDQAPASMGYQLRLNLQQLVRQGIGQSDALAQSRHGRAFASLKTQEQEALLREIESGKVDFEGVPASAFFSALLQLTREGFFCDPVHGGNRGMVGWKLVGFPGARADFMDWIERGERYAYPPVSLDGRRG</sequence>
<name>A0A246F8T4_PSENT</name>
<gene>
    <name evidence="1" type="ORF">CEG18_16520</name>
</gene>
<dbReference type="EMBL" id="NJBA01000005">
    <property type="protein sequence ID" value="OWP50039.1"/>
    <property type="molecule type" value="Genomic_DNA"/>
</dbReference>
<proteinExistence type="predicted"/>
<organism evidence="1 2">
    <name type="scientific">Pseudomonas nitroreducens</name>
    <dbReference type="NCBI Taxonomy" id="46680"/>
    <lineage>
        <taxon>Bacteria</taxon>
        <taxon>Pseudomonadati</taxon>
        <taxon>Pseudomonadota</taxon>
        <taxon>Gammaproteobacteria</taxon>
        <taxon>Pseudomonadales</taxon>
        <taxon>Pseudomonadaceae</taxon>
        <taxon>Pseudomonas</taxon>
    </lineage>
</organism>
<protein>
    <submittedName>
        <fullName evidence="1">Gluconate 2-dehydrogenase</fullName>
    </submittedName>
</protein>
<accession>A0A246F8T4</accession>